<gene>
    <name evidence="3" type="ORF">FSP39_006574</name>
</gene>
<comment type="similarity">
    <text evidence="1">Belongs to the FabD family.</text>
</comment>
<dbReference type="InterPro" id="IPR001227">
    <property type="entry name" value="Ac_transferase_dom_sf"/>
</dbReference>
<feature type="domain" description="Malonyl-CoA:ACP transacylase (MAT)" evidence="2">
    <location>
        <begin position="2"/>
        <end position="303"/>
    </location>
</feature>
<name>A0AA88XJT0_PINIB</name>
<organism evidence="3 4">
    <name type="scientific">Pinctada imbricata</name>
    <name type="common">Atlantic pearl-oyster</name>
    <name type="synonym">Pinctada martensii</name>
    <dbReference type="NCBI Taxonomy" id="66713"/>
    <lineage>
        <taxon>Eukaryota</taxon>
        <taxon>Metazoa</taxon>
        <taxon>Spiralia</taxon>
        <taxon>Lophotrochozoa</taxon>
        <taxon>Mollusca</taxon>
        <taxon>Bivalvia</taxon>
        <taxon>Autobranchia</taxon>
        <taxon>Pteriomorphia</taxon>
        <taxon>Pterioida</taxon>
        <taxon>Pterioidea</taxon>
        <taxon>Pteriidae</taxon>
        <taxon>Pinctada</taxon>
    </lineage>
</organism>
<dbReference type="SUPFAM" id="SSF55048">
    <property type="entry name" value="Probable ACP-binding domain of malonyl-CoA ACP transacylase"/>
    <property type="match status" value="1"/>
</dbReference>
<dbReference type="SMART" id="SM00827">
    <property type="entry name" value="PKS_AT"/>
    <property type="match status" value="1"/>
</dbReference>
<dbReference type="InterPro" id="IPR016035">
    <property type="entry name" value="Acyl_Trfase/lysoPLipase"/>
</dbReference>
<evidence type="ECO:0000259" key="2">
    <source>
        <dbReference type="SMART" id="SM00827"/>
    </source>
</evidence>
<sequence length="311" mass="35077">MLFPGQGSQFVGMGQKIMQYPQVRQLYDRASEHLGYDLLDICLNGPKETLDKTEYCQPAVFVTSLATIEVLKETNPKAFDHVIATAGFSLGEITACVFAGILSFDDALKLISVRASAMQEASEEVNSGMITLKLFYASRLPLAIDCAIEYCRFKLNMENPIVRIANYLSPEYQVVAGHDEALEFIIENAEDFNLRSIRRLPVSGAFHTQLMNPAREEVRKVVRRLTLNPPKFPVHTNINGKAPTKITTIERNLSDQIVKPVSWIQTMMILYRRHPGTPYPQTYECGPGKQLGHLLYLTNRPARANYHKIEV</sequence>
<dbReference type="InterPro" id="IPR052760">
    <property type="entry name" value="Mitochondrial_malonyltrans"/>
</dbReference>
<keyword evidence="4" id="KW-1185">Reference proteome</keyword>
<dbReference type="GO" id="GO:0016740">
    <property type="term" value="F:transferase activity"/>
    <property type="evidence" value="ECO:0007669"/>
    <property type="project" value="InterPro"/>
</dbReference>
<proteinExistence type="inferred from homology"/>
<reference evidence="3" key="1">
    <citation type="submission" date="2019-08" db="EMBL/GenBank/DDBJ databases">
        <title>The improved chromosome-level genome for the pearl oyster Pinctada fucata martensii using PacBio sequencing and Hi-C.</title>
        <authorList>
            <person name="Zheng Z."/>
        </authorList>
    </citation>
    <scope>NUCLEOTIDE SEQUENCE</scope>
    <source>
        <strain evidence="3">ZZ-2019</strain>
        <tissue evidence="3">Adductor muscle</tissue>
    </source>
</reference>
<dbReference type="EMBL" id="VSWD01000012">
    <property type="protein sequence ID" value="KAK3085645.1"/>
    <property type="molecule type" value="Genomic_DNA"/>
</dbReference>
<evidence type="ECO:0000313" key="3">
    <source>
        <dbReference type="EMBL" id="KAK3085645.1"/>
    </source>
</evidence>
<dbReference type="Pfam" id="PF00698">
    <property type="entry name" value="Acyl_transf_1"/>
    <property type="match status" value="1"/>
</dbReference>
<dbReference type="Gene3D" id="3.30.70.250">
    <property type="entry name" value="Malonyl-CoA ACP transacylase, ACP-binding"/>
    <property type="match status" value="1"/>
</dbReference>
<dbReference type="Gene3D" id="3.40.366.10">
    <property type="entry name" value="Malonyl-Coenzyme A Acyl Carrier Protein, domain 2"/>
    <property type="match status" value="1"/>
</dbReference>
<evidence type="ECO:0000313" key="4">
    <source>
        <dbReference type="Proteomes" id="UP001186944"/>
    </source>
</evidence>
<dbReference type="Proteomes" id="UP001186944">
    <property type="component" value="Unassembled WGS sequence"/>
</dbReference>
<dbReference type="InterPro" id="IPR024925">
    <property type="entry name" value="Malonyl_CoA-ACP_transAc"/>
</dbReference>
<dbReference type="InterPro" id="IPR016036">
    <property type="entry name" value="Malonyl_transacylase_ACP-bd"/>
</dbReference>
<dbReference type="SUPFAM" id="SSF52151">
    <property type="entry name" value="FabD/lysophospholipase-like"/>
    <property type="match status" value="1"/>
</dbReference>
<dbReference type="AlphaFoldDB" id="A0AA88XJT0"/>
<evidence type="ECO:0000256" key="1">
    <source>
        <dbReference type="ARBA" id="ARBA00008217"/>
    </source>
</evidence>
<accession>A0AA88XJT0</accession>
<dbReference type="PANTHER" id="PTHR47170:SF2">
    <property type="entry name" value="MALONYL-COA:ACP TRANSACYLASE (MAT) DOMAIN-CONTAINING PROTEIN"/>
    <property type="match status" value="1"/>
</dbReference>
<dbReference type="PANTHER" id="PTHR47170">
    <property type="entry name" value="MALONYL-COA ACP TRANSACYLASE, ACP-BINDING"/>
    <property type="match status" value="1"/>
</dbReference>
<comment type="caution">
    <text evidence="3">The sequence shown here is derived from an EMBL/GenBank/DDBJ whole genome shotgun (WGS) entry which is preliminary data.</text>
</comment>
<dbReference type="PIRSF" id="PIRSF000446">
    <property type="entry name" value="Mct"/>
    <property type="match status" value="1"/>
</dbReference>
<dbReference type="InterPro" id="IPR014043">
    <property type="entry name" value="Acyl_transferase_dom"/>
</dbReference>
<protein>
    <recommendedName>
        <fullName evidence="2">Malonyl-CoA:ACP transacylase (MAT) domain-containing protein</fullName>
    </recommendedName>
</protein>